<dbReference type="SUPFAM" id="SSF57889">
    <property type="entry name" value="Cysteine-rich domain"/>
    <property type="match status" value="1"/>
</dbReference>
<evidence type="ECO:0000313" key="7">
    <source>
        <dbReference type="Proteomes" id="UP000694846"/>
    </source>
</evidence>
<gene>
    <name evidence="6" type="primary">Racgap1_0</name>
    <name evidence="8" type="synonym">LOC112685719</name>
    <name evidence="6" type="ORF">g.93021</name>
</gene>
<feature type="domain" description="Rho-GAP" evidence="5">
    <location>
        <begin position="313"/>
        <end position="496"/>
    </location>
</feature>
<dbReference type="PANTHER" id="PTHR46199">
    <property type="entry name" value="RAC GTPASE-ACTIVATING PROTEIN 1"/>
    <property type="match status" value="1"/>
</dbReference>
<dbReference type="InterPro" id="IPR000198">
    <property type="entry name" value="RhoGAP_dom"/>
</dbReference>
<dbReference type="GO" id="GO:0005634">
    <property type="term" value="C:nucleus"/>
    <property type="evidence" value="ECO:0007669"/>
    <property type="project" value="TreeGrafter"/>
</dbReference>
<accession>A0A2S2QKX7</accession>
<keyword evidence="2" id="KW-0862">Zinc</keyword>
<name>A0A2S2QKX7_9HEMI</name>
<dbReference type="PROSITE" id="PS50081">
    <property type="entry name" value="ZF_DAG_PE_2"/>
    <property type="match status" value="1"/>
</dbReference>
<dbReference type="GO" id="GO:0030496">
    <property type="term" value="C:midbody"/>
    <property type="evidence" value="ECO:0007669"/>
    <property type="project" value="TreeGrafter"/>
</dbReference>
<dbReference type="InterPro" id="IPR046349">
    <property type="entry name" value="C1-like_sf"/>
</dbReference>
<dbReference type="GO" id="GO:0097149">
    <property type="term" value="C:centralspindlin complex"/>
    <property type="evidence" value="ECO:0007669"/>
    <property type="project" value="TreeGrafter"/>
</dbReference>
<dbReference type="PROSITE" id="PS50238">
    <property type="entry name" value="RHOGAP"/>
    <property type="match status" value="1"/>
</dbReference>
<dbReference type="AlphaFoldDB" id="A0A2S2QKX7"/>
<protein>
    <submittedName>
        <fullName evidence="6 8">Rac GTPase-activating protein 1</fullName>
    </submittedName>
</protein>
<dbReference type="CDD" id="cd20821">
    <property type="entry name" value="C1_MgcRacGAP"/>
    <property type="match status" value="1"/>
</dbReference>
<dbReference type="GO" id="GO:0005096">
    <property type="term" value="F:GTPase activator activity"/>
    <property type="evidence" value="ECO:0007669"/>
    <property type="project" value="TreeGrafter"/>
</dbReference>
<dbReference type="GO" id="GO:0051256">
    <property type="term" value="P:mitotic spindle midzone assembly"/>
    <property type="evidence" value="ECO:0007669"/>
    <property type="project" value="TreeGrafter"/>
</dbReference>
<organism evidence="6">
    <name type="scientific">Sipha flava</name>
    <name type="common">yellow sugarcane aphid</name>
    <dbReference type="NCBI Taxonomy" id="143950"/>
    <lineage>
        <taxon>Eukaryota</taxon>
        <taxon>Metazoa</taxon>
        <taxon>Ecdysozoa</taxon>
        <taxon>Arthropoda</taxon>
        <taxon>Hexapoda</taxon>
        <taxon>Insecta</taxon>
        <taxon>Pterygota</taxon>
        <taxon>Neoptera</taxon>
        <taxon>Paraneoptera</taxon>
        <taxon>Hemiptera</taxon>
        <taxon>Sternorrhyncha</taxon>
        <taxon>Aphidomorpha</taxon>
        <taxon>Aphidoidea</taxon>
        <taxon>Aphididae</taxon>
        <taxon>Sipha</taxon>
    </lineage>
</organism>
<evidence type="ECO:0000256" key="1">
    <source>
        <dbReference type="ARBA" id="ARBA00022723"/>
    </source>
</evidence>
<dbReference type="SMART" id="SM00109">
    <property type="entry name" value="C1"/>
    <property type="match status" value="1"/>
</dbReference>
<dbReference type="Pfam" id="PF00620">
    <property type="entry name" value="RhoGAP"/>
    <property type="match status" value="1"/>
</dbReference>
<dbReference type="RefSeq" id="XP_025413459.1">
    <property type="nucleotide sequence ID" value="XM_025557674.1"/>
</dbReference>
<dbReference type="PANTHER" id="PTHR46199:SF3">
    <property type="entry name" value="RAC GTPASE-ACTIVATING PROTEIN 1"/>
    <property type="match status" value="1"/>
</dbReference>
<keyword evidence="3" id="KW-0175">Coiled coil</keyword>
<evidence type="ECO:0000259" key="5">
    <source>
        <dbReference type="PROSITE" id="PS50238"/>
    </source>
</evidence>
<evidence type="ECO:0000259" key="4">
    <source>
        <dbReference type="PROSITE" id="PS50081"/>
    </source>
</evidence>
<feature type="domain" description="Phorbol-ester/DAG-type" evidence="4">
    <location>
        <begin position="264"/>
        <end position="313"/>
    </location>
</feature>
<dbReference type="GO" id="GO:0051233">
    <property type="term" value="C:spindle midzone"/>
    <property type="evidence" value="ECO:0007669"/>
    <property type="project" value="TreeGrafter"/>
</dbReference>
<reference evidence="6" key="1">
    <citation type="submission" date="2018-04" db="EMBL/GenBank/DDBJ databases">
        <title>Transcriptome assembly of Sipha flava.</title>
        <authorList>
            <person name="Scully E.D."/>
            <person name="Geib S.M."/>
            <person name="Palmer N.A."/>
            <person name="Koch K."/>
            <person name="Bradshaw J."/>
            <person name="Heng-Moss T."/>
            <person name="Sarath G."/>
        </authorList>
    </citation>
    <scope>NUCLEOTIDE SEQUENCE</scope>
</reference>
<sequence>MEEHVNSLALQYDLFVNSTLKMLDTATERDYMLKLKVIDELAHQINESENDKKTIKNTLEAVQDECTKLTYKLKTSARLLDEVQVEKLKLEVEKESLKSQIKQLCSVLKKPDDKTFIQYSQNNHSDCALDGKRNLNNTDALLSDISYSYSEDSSYENVIKNVKHNYIPLVNVPKSPSSNTGVNTKTCEIKNVNVNGGKIIATTTLTMDLDSINAKSLIKTLPTLNSKDTLLTPLSDSVESFSSDSEKNYKSINDNKIDQSIEKKHNFVQKMIVIPEICGQCLKKIKFNTYMVKCLDCKTIAHLECKDFIPVFCTFDENKSNALNCGVPPLIVYCINEIERRGMGTYGLYRVSGSEKEVKILRDKFRKGVPNLNDVDIHVLCSCLKDFIRTQKNHLIMPSALSKLTDALKANDVSDSLRQGVLELPVSNRKILAFLILHLQKVASSSKCSMDYNCLAIVFGPTIVGLSSTNLDDLQIKSEIVSEVLIELLKLHQSFWHSFIKADFASSEELLNSTPARSQHQTPISSNKFFSSGIKRRILSSPKKMKISKPDEFENN</sequence>
<dbReference type="OrthoDB" id="2218807at2759"/>
<dbReference type="GO" id="GO:0046872">
    <property type="term" value="F:metal ion binding"/>
    <property type="evidence" value="ECO:0007669"/>
    <property type="project" value="UniProtKB-KW"/>
</dbReference>
<dbReference type="Gene3D" id="3.30.60.20">
    <property type="match status" value="1"/>
</dbReference>
<dbReference type="Gene3D" id="1.10.555.10">
    <property type="entry name" value="Rho GTPase activation protein"/>
    <property type="match status" value="1"/>
</dbReference>
<dbReference type="GO" id="GO:0032154">
    <property type="term" value="C:cleavage furrow"/>
    <property type="evidence" value="ECO:0007669"/>
    <property type="project" value="TreeGrafter"/>
</dbReference>
<dbReference type="InterPro" id="IPR002219">
    <property type="entry name" value="PKC_DAG/PE"/>
</dbReference>
<reference evidence="8" key="2">
    <citation type="submission" date="2025-04" db="UniProtKB">
        <authorList>
            <consortium name="RefSeq"/>
        </authorList>
    </citation>
    <scope>IDENTIFICATION</scope>
    <source>
        <tissue evidence="8">Whole body</tissue>
    </source>
</reference>
<evidence type="ECO:0000313" key="6">
    <source>
        <dbReference type="EMBL" id="MBY78374.1"/>
    </source>
</evidence>
<keyword evidence="1" id="KW-0479">Metal-binding</keyword>
<feature type="coiled-coil region" evidence="3">
    <location>
        <begin position="38"/>
        <end position="100"/>
    </location>
</feature>
<dbReference type="SMART" id="SM00324">
    <property type="entry name" value="RhoGAP"/>
    <property type="match status" value="1"/>
</dbReference>
<evidence type="ECO:0000256" key="3">
    <source>
        <dbReference type="SAM" id="Coils"/>
    </source>
</evidence>
<proteinExistence type="predicted"/>
<dbReference type="SUPFAM" id="SSF48350">
    <property type="entry name" value="GTPase activation domain, GAP"/>
    <property type="match status" value="1"/>
</dbReference>
<dbReference type="EMBL" id="GGMS01009171">
    <property type="protein sequence ID" value="MBY78374.1"/>
    <property type="molecule type" value="Transcribed_RNA"/>
</dbReference>
<dbReference type="InterPro" id="IPR008936">
    <property type="entry name" value="Rho_GTPase_activation_prot"/>
</dbReference>
<dbReference type="GO" id="GO:0000281">
    <property type="term" value="P:mitotic cytokinesis"/>
    <property type="evidence" value="ECO:0007669"/>
    <property type="project" value="TreeGrafter"/>
</dbReference>
<evidence type="ECO:0000256" key="2">
    <source>
        <dbReference type="ARBA" id="ARBA00022833"/>
    </source>
</evidence>
<dbReference type="Proteomes" id="UP000694846">
    <property type="component" value="Unplaced"/>
</dbReference>
<dbReference type="GO" id="GO:0007266">
    <property type="term" value="P:Rho protein signal transduction"/>
    <property type="evidence" value="ECO:0007669"/>
    <property type="project" value="TreeGrafter"/>
</dbReference>
<dbReference type="PROSITE" id="PS00479">
    <property type="entry name" value="ZF_DAG_PE_1"/>
    <property type="match status" value="1"/>
</dbReference>
<keyword evidence="7" id="KW-1185">Reference proteome</keyword>
<evidence type="ECO:0000313" key="8">
    <source>
        <dbReference type="RefSeq" id="XP_025413459.1"/>
    </source>
</evidence>